<organism evidence="1 2">
    <name type="scientific">Acinetobacter phage vB_AbaM_B09_Aci05</name>
    <dbReference type="NCBI Taxonomy" id="2315458"/>
    <lineage>
        <taxon>Viruses</taxon>
        <taxon>Duplodnaviria</taxon>
        <taxon>Heunggongvirae</taxon>
        <taxon>Uroviricota</taxon>
        <taxon>Caudoviricetes</taxon>
        <taxon>Saclayvirus</taxon>
        <taxon>Saclayvirus Aci05</taxon>
    </lineage>
</organism>
<sequence length="178" mass="19545">MAGNKTGVYDFSKTIVTIRHPLYDGIVKIDGFMNDTTINVQRDDPRWSRNSSGDGKASTLVRNPINAGTITFTLNQSTDGLAKMNAIAQHANVSDGHDIMFEITVADKSSGSIHYCRDAIVGDPESVEYGREENGREWVIQCGELINNLNGAAKMPRETLEFIQALGFTVDETRVAAY</sequence>
<dbReference type="InterPro" id="IPR021695">
    <property type="entry name" value="Phage_KPP10_Orf10"/>
</dbReference>
<dbReference type="Proteomes" id="UP000269940">
    <property type="component" value="Segment"/>
</dbReference>
<evidence type="ECO:0000313" key="2">
    <source>
        <dbReference type="Proteomes" id="UP000269940"/>
    </source>
</evidence>
<protein>
    <submittedName>
        <fullName evidence="1">Uncharacterized protein</fullName>
    </submittedName>
</protein>
<reference evidence="1 2" key="1">
    <citation type="submission" date="2018-08" db="EMBL/GenBank/DDBJ databases">
        <title>Complete genome sequence of five Acinetobacter baumannii phages from Abidjan, Cote d'Ivoire.</title>
        <authorList>
            <person name="Essoh C."/>
            <person name="Vernadet J.-P."/>
            <person name="Vergnaud G."/>
            <person name="Resch G."/>
            <person name="Pourcel C."/>
        </authorList>
    </citation>
    <scope>NUCLEOTIDE SEQUENCE [LARGE SCALE GENOMIC DNA]</scope>
</reference>
<accession>A0A386KDI8</accession>
<name>A0A386KDI8_9CAUD</name>
<dbReference type="Pfam" id="PF11681">
    <property type="entry name" value="Phage_Tube_PhiTE"/>
    <property type="match status" value="1"/>
</dbReference>
<evidence type="ECO:0000313" key="1">
    <source>
        <dbReference type="EMBL" id="AYD82364.1"/>
    </source>
</evidence>
<keyword evidence="2" id="KW-1185">Reference proteome</keyword>
<proteinExistence type="predicted"/>
<gene>
    <name evidence="1" type="ORF">Aci05_038</name>
</gene>
<dbReference type="EMBL" id="MH746814">
    <property type="protein sequence ID" value="AYD82364.1"/>
    <property type="molecule type" value="Genomic_DNA"/>
</dbReference>
<dbReference type="Gene3D" id="3.10.430.110">
    <property type="match status" value="1"/>
</dbReference>